<dbReference type="PROSITE" id="PS50005">
    <property type="entry name" value="TPR"/>
    <property type="match status" value="1"/>
</dbReference>
<keyword evidence="2" id="KW-1133">Transmembrane helix</keyword>
<dbReference type="Proteomes" id="UP000016160">
    <property type="component" value="Chromosome"/>
</dbReference>
<dbReference type="eggNOG" id="COG0457">
    <property type="taxonomic scope" value="Bacteria"/>
</dbReference>
<dbReference type="OrthoDB" id="9776208at2"/>
<dbReference type="RefSeq" id="WP_038532593.1">
    <property type="nucleotide sequence ID" value="NZ_HG315671.1"/>
</dbReference>
<dbReference type="InterPro" id="IPR011990">
    <property type="entry name" value="TPR-like_helical_dom_sf"/>
</dbReference>
<dbReference type="Pfam" id="PF13414">
    <property type="entry name" value="TPR_11"/>
    <property type="match status" value="1"/>
</dbReference>
<dbReference type="InterPro" id="IPR003646">
    <property type="entry name" value="SH3-like_bac-type"/>
</dbReference>
<dbReference type="STRING" id="1347342.BN863_33810"/>
<protein>
    <submittedName>
        <fullName evidence="5">BatE</fullName>
    </submittedName>
</protein>
<dbReference type="SMART" id="SM00287">
    <property type="entry name" value="SH3b"/>
    <property type="match status" value="1"/>
</dbReference>
<feature type="repeat" description="TPR" evidence="1">
    <location>
        <begin position="54"/>
        <end position="87"/>
    </location>
</feature>
<keyword evidence="6" id="KW-1185">Reference proteome</keyword>
<gene>
    <name evidence="5" type="primary">batE</name>
    <name evidence="5" type="ORF">BN863_33810</name>
</gene>
<dbReference type="Gene3D" id="2.30.30.40">
    <property type="entry name" value="SH3 Domains"/>
    <property type="match status" value="1"/>
</dbReference>
<dbReference type="SMART" id="SM00028">
    <property type="entry name" value="TPR"/>
    <property type="match status" value="2"/>
</dbReference>
<proteinExistence type="predicted"/>
<dbReference type="PROSITE" id="PS51781">
    <property type="entry name" value="SH3B"/>
    <property type="match status" value="1"/>
</dbReference>
<evidence type="ECO:0000256" key="1">
    <source>
        <dbReference type="PROSITE-ProRule" id="PRU00339"/>
    </source>
</evidence>
<evidence type="ECO:0000256" key="3">
    <source>
        <dbReference type="SAM" id="SignalP"/>
    </source>
</evidence>
<feature type="domain" description="SH3b" evidence="4">
    <location>
        <begin position="187"/>
        <end position="249"/>
    </location>
</feature>
<feature type="transmembrane region" description="Helical" evidence="2">
    <location>
        <begin position="129"/>
        <end position="150"/>
    </location>
</feature>
<dbReference type="InterPro" id="IPR019734">
    <property type="entry name" value="TPR_rpt"/>
</dbReference>
<dbReference type="HOGENOM" id="CLU_080147_0_0_10"/>
<keyword evidence="2" id="KW-0812">Transmembrane</keyword>
<feature type="transmembrane region" description="Helical" evidence="2">
    <location>
        <begin position="157"/>
        <end position="178"/>
    </location>
</feature>
<dbReference type="AlphaFoldDB" id="T2KRE4"/>
<dbReference type="SUPFAM" id="SSF48452">
    <property type="entry name" value="TPR-like"/>
    <property type="match status" value="1"/>
</dbReference>
<keyword evidence="2" id="KW-0472">Membrane</keyword>
<dbReference type="PATRIC" id="fig|1347342.6.peg.3409"/>
<feature type="signal peptide" evidence="3">
    <location>
        <begin position="1"/>
        <end position="18"/>
    </location>
</feature>
<reference evidence="5 6" key="1">
    <citation type="journal article" date="2013" name="Appl. Environ. Microbiol.">
        <title>The genome of the alga-associated marine flavobacterium Formosa agariphila KMM 3901T reveals a broad potential for degradation of algal polysaccharides.</title>
        <authorList>
            <person name="Mann A.J."/>
            <person name="Hahnke R.L."/>
            <person name="Huang S."/>
            <person name="Werner J."/>
            <person name="Xing P."/>
            <person name="Barbeyron T."/>
            <person name="Huettel B."/>
            <person name="Stueber K."/>
            <person name="Reinhardt R."/>
            <person name="Harder J."/>
            <person name="Gloeckner F.O."/>
            <person name="Amann R.I."/>
            <person name="Teeling H."/>
        </authorList>
    </citation>
    <scope>NUCLEOTIDE SEQUENCE [LARGE SCALE GENOMIC DNA]</scope>
    <source>
        <strain evidence="6">DSM 15362 / KCTC 12365 / LMG 23005 / KMM 3901</strain>
    </source>
</reference>
<evidence type="ECO:0000256" key="2">
    <source>
        <dbReference type="SAM" id="Phobius"/>
    </source>
</evidence>
<dbReference type="Gene3D" id="1.25.40.10">
    <property type="entry name" value="Tetratricopeptide repeat domain"/>
    <property type="match status" value="1"/>
</dbReference>
<accession>T2KRE4</accession>
<evidence type="ECO:0000259" key="4">
    <source>
        <dbReference type="PROSITE" id="PS51781"/>
    </source>
</evidence>
<sequence length="249" mass="28341">MKAVLYILMILLSNFTFAQEQSLFEQGNTLYNEGKYAEAIDKYQAILDSNMQSSEVFFNLGNAHYKLNHVGPSIYYFEKALQLAPRDKEIKNNIAYARNMTIDAIDVVPEVGISKLLKNITNVMSFDGWAITTVILFILFVVLFISYYFAEYTNKKRAAFSSSIIILIVGCFTLFFAFHNYNQHKKDNPAIIFAQESQVKNEPNLSSPEAFKLHEGTKVQVLDTVNNWKKIKLSDGKTGWISSADIKVL</sequence>
<evidence type="ECO:0000313" key="6">
    <source>
        <dbReference type="Proteomes" id="UP000016160"/>
    </source>
</evidence>
<feature type="chain" id="PRO_5004602959" evidence="3">
    <location>
        <begin position="19"/>
        <end position="249"/>
    </location>
</feature>
<name>T2KRE4_FORAG</name>
<organism evidence="5 6">
    <name type="scientific">Formosa agariphila (strain DSM 15362 / KCTC 12365 / LMG 23005 / KMM 3901 / M-2Alg 35-1)</name>
    <dbReference type="NCBI Taxonomy" id="1347342"/>
    <lineage>
        <taxon>Bacteria</taxon>
        <taxon>Pseudomonadati</taxon>
        <taxon>Bacteroidota</taxon>
        <taxon>Flavobacteriia</taxon>
        <taxon>Flavobacteriales</taxon>
        <taxon>Flavobacteriaceae</taxon>
        <taxon>Formosa</taxon>
    </lineage>
</organism>
<dbReference type="EMBL" id="HG315671">
    <property type="protein sequence ID" value="CDF81093.1"/>
    <property type="molecule type" value="Genomic_DNA"/>
</dbReference>
<keyword evidence="3" id="KW-0732">Signal</keyword>
<keyword evidence="1" id="KW-0802">TPR repeat</keyword>
<dbReference type="Pfam" id="PF08239">
    <property type="entry name" value="SH3_3"/>
    <property type="match status" value="1"/>
</dbReference>
<evidence type="ECO:0000313" key="5">
    <source>
        <dbReference type="EMBL" id="CDF81093.1"/>
    </source>
</evidence>